<dbReference type="Gene3D" id="3.30.450.40">
    <property type="match status" value="1"/>
</dbReference>
<feature type="domain" description="PPM-type phosphatase" evidence="3">
    <location>
        <begin position="218"/>
        <end position="435"/>
    </location>
</feature>
<dbReference type="AlphaFoldDB" id="A0LL31"/>
<dbReference type="eggNOG" id="COG2203">
    <property type="taxonomic scope" value="Bacteria"/>
</dbReference>
<dbReference type="HOGENOM" id="CLU_000445_43_6_7"/>
<protein>
    <submittedName>
        <fullName evidence="4">Serine phosphatase</fullName>
    </submittedName>
</protein>
<dbReference type="PANTHER" id="PTHR43156">
    <property type="entry name" value="STAGE II SPORULATION PROTEIN E-RELATED"/>
    <property type="match status" value="1"/>
</dbReference>
<evidence type="ECO:0000313" key="5">
    <source>
        <dbReference type="Proteomes" id="UP000001784"/>
    </source>
</evidence>
<dbReference type="STRING" id="335543.Sfum_2453"/>
<dbReference type="InterPro" id="IPR003018">
    <property type="entry name" value="GAF"/>
</dbReference>
<dbReference type="eggNOG" id="COG2208">
    <property type="taxonomic scope" value="Bacteria"/>
</dbReference>
<gene>
    <name evidence="4" type="ordered locus">Sfum_2453</name>
</gene>
<evidence type="ECO:0000259" key="2">
    <source>
        <dbReference type="SMART" id="SM00065"/>
    </source>
</evidence>
<dbReference type="SUPFAM" id="SSF81606">
    <property type="entry name" value="PP2C-like"/>
    <property type="match status" value="1"/>
</dbReference>
<feature type="domain" description="GAF" evidence="2">
    <location>
        <begin position="41"/>
        <end position="191"/>
    </location>
</feature>
<keyword evidence="1" id="KW-0378">Hydrolase</keyword>
<dbReference type="PANTHER" id="PTHR43156:SF2">
    <property type="entry name" value="STAGE II SPORULATION PROTEIN E"/>
    <property type="match status" value="1"/>
</dbReference>
<dbReference type="SUPFAM" id="SSF55781">
    <property type="entry name" value="GAF domain-like"/>
    <property type="match status" value="1"/>
</dbReference>
<proteinExistence type="predicted"/>
<dbReference type="SMART" id="SM00065">
    <property type="entry name" value="GAF"/>
    <property type="match status" value="1"/>
</dbReference>
<sequence>MESGTREPEGLHAAEMERYRERIDNLRECFRTSALINSTLELDEVLENIMTTSRSILKADACSLMLVDEATDELVFAVAQGPVAGKLKAGFRLRKGDGIAGHVFQTGKPLLIEDVYRDARFHQEFDRKTGYRTHSMLCVPLKIKDRVIGVSQVINRLDGTSFVAEDEETLGLLCDHAAIAIENARMHRDLLRKQQMESDLAFATSIQLSFLPQSIPEMPGYTFHAHYRPALAIGGDFYDFIPLGGDRLGILIGDVSGKGVASALCMAKLMSDFRLLAVREKEPAILMRQMNRLLFEQSRRGMFVTLLYMVLDSSDSRIDYVNAGHIPPVLWNEAGGEFVPVRGVGGPPLGILDDCAYVSRSLRLKRGDRLLLFTDGLVDAKSACGERFGWERVQAAVCPARGGIAEVHRRLMDALNEFVGQCPPADDTTMVLIGVGKP</sequence>
<dbReference type="EMBL" id="CP000478">
    <property type="protein sequence ID" value="ABK18133.1"/>
    <property type="molecule type" value="Genomic_DNA"/>
</dbReference>
<evidence type="ECO:0000256" key="1">
    <source>
        <dbReference type="ARBA" id="ARBA00022801"/>
    </source>
</evidence>
<dbReference type="KEGG" id="sfu:Sfum_2453"/>
<dbReference type="InterPro" id="IPR029016">
    <property type="entry name" value="GAF-like_dom_sf"/>
</dbReference>
<evidence type="ECO:0000313" key="4">
    <source>
        <dbReference type="EMBL" id="ABK18133.1"/>
    </source>
</evidence>
<dbReference type="Pfam" id="PF07228">
    <property type="entry name" value="SpoIIE"/>
    <property type="match status" value="1"/>
</dbReference>
<dbReference type="OrthoDB" id="343514at2"/>
<dbReference type="InterPro" id="IPR036457">
    <property type="entry name" value="PPM-type-like_dom_sf"/>
</dbReference>
<dbReference type="SMART" id="SM00331">
    <property type="entry name" value="PP2C_SIG"/>
    <property type="match status" value="1"/>
</dbReference>
<keyword evidence="5" id="KW-1185">Reference proteome</keyword>
<name>A0LL31_SYNFM</name>
<dbReference type="InterPro" id="IPR001932">
    <property type="entry name" value="PPM-type_phosphatase-like_dom"/>
</dbReference>
<reference evidence="4 5" key="1">
    <citation type="submission" date="2006-10" db="EMBL/GenBank/DDBJ databases">
        <title>Complete sequence of Syntrophobacter fumaroxidans MPOB.</title>
        <authorList>
            <consortium name="US DOE Joint Genome Institute"/>
            <person name="Copeland A."/>
            <person name="Lucas S."/>
            <person name="Lapidus A."/>
            <person name="Barry K."/>
            <person name="Detter J.C."/>
            <person name="Glavina del Rio T."/>
            <person name="Hammon N."/>
            <person name="Israni S."/>
            <person name="Pitluck S."/>
            <person name="Goltsman E.G."/>
            <person name="Martinez M."/>
            <person name="Schmutz J."/>
            <person name="Larimer F."/>
            <person name="Land M."/>
            <person name="Hauser L."/>
            <person name="Kyrpides N."/>
            <person name="Kim E."/>
            <person name="Boone D.R."/>
            <person name="Brockman F."/>
            <person name="Culley D."/>
            <person name="Ferry J."/>
            <person name="Gunsalus R."/>
            <person name="McInerney M.J."/>
            <person name="Morrison M."/>
            <person name="Plugge C."/>
            <person name="Rohlin L."/>
            <person name="Scholten J."/>
            <person name="Sieber J."/>
            <person name="Stams A.J.M."/>
            <person name="Worm P."/>
            <person name="Henstra A.M."/>
            <person name="Richardson P."/>
        </authorList>
    </citation>
    <scope>NUCLEOTIDE SEQUENCE [LARGE SCALE GENOMIC DNA]</scope>
    <source>
        <strain evidence="5">DSM 10017 / MPOB</strain>
    </source>
</reference>
<dbReference type="Pfam" id="PF01590">
    <property type="entry name" value="GAF"/>
    <property type="match status" value="1"/>
</dbReference>
<dbReference type="InParanoid" id="A0LL31"/>
<accession>A0LL31</accession>
<dbReference type="RefSeq" id="WP_011699301.1">
    <property type="nucleotide sequence ID" value="NC_008554.1"/>
</dbReference>
<dbReference type="Proteomes" id="UP000001784">
    <property type="component" value="Chromosome"/>
</dbReference>
<organism evidence="4 5">
    <name type="scientific">Syntrophobacter fumaroxidans (strain DSM 10017 / MPOB)</name>
    <dbReference type="NCBI Taxonomy" id="335543"/>
    <lineage>
        <taxon>Bacteria</taxon>
        <taxon>Pseudomonadati</taxon>
        <taxon>Thermodesulfobacteriota</taxon>
        <taxon>Syntrophobacteria</taxon>
        <taxon>Syntrophobacterales</taxon>
        <taxon>Syntrophobacteraceae</taxon>
        <taxon>Syntrophobacter</taxon>
    </lineage>
</organism>
<dbReference type="GO" id="GO:0016791">
    <property type="term" value="F:phosphatase activity"/>
    <property type="evidence" value="ECO:0007669"/>
    <property type="project" value="TreeGrafter"/>
</dbReference>
<dbReference type="Gene3D" id="3.60.40.10">
    <property type="entry name" value="PPM-type phosphatase domain"/>
    <property type="match status" value="1"/>
</dbReference>
<evidence type="ECO:0000259" key="3">
    <source>
        <dbReference type="SMART" id="SM00331"/>
    </source>
</evidence>
<dbReference type="InterPro" id="IPR052016">
    <property type="entry name" value="Bact_Sigma-Reg"/>
</dbReference>